<dbReference type="RefSeq" id="WP_013099854.1">
    <property type="nucleotide sequence ID" value="NC_014122.1"/>
</dbReference>
<evidence type="ECO:0000256" key="3">
    <source>
        <dbReference type="ARBA" id="ARBA00022692"/>
    </source>
</evidence>
<evidence type="ECO:0000313" key="7">
    <source>
        <dbReference type="EMBL" id="ADG13108.1"/>
    </source>
</evidence>
<accession>D5VRA5</accession>
<dbReference type="STRING" id="573063.Metin_0438"/>
<evidence type="ECO:0000256" key="6">
    <source>
        <dbReference type="SAM" id="Phobius"/>
    </source>
</evidence>
<dbReference type="KEGG" id="mif:Metin_0438"/>
<dbReference type="InterPro" id="IPR043428">
    <property type="entry name" value="LivM-like"/>
</dbReference>
<evidence type="ECO:0000256" key="1">
    <source>
        <dbReference type="ARBA" id="ARBA00004651"/>
    </source>
</evidence>
<dbReference type="Pfam" id="PF02653">
    <property type="entry name" value="BPD_transp_2"/>
    <property type="match status" value="1"/>
</dbReference>
<dbReference type="EMBL" id="CP002009">
    <property type="protein sequence ID" value="ADG13108.1"/>
    <property type="molecule type" value="Genomic_DNA"/>
</dbReference>
<dbReference type="AlphaFoldDB" id="D5VRA5"/>
<keyword evidence="8" id="KW-1185">Reference proteome</keyword>
<dbReference type="GO" id="GO:0015658">
    <property type="term" value="F:branched-chain amino acid transmembrane transporter activity"/>
    <property type="evidence" value="ECO:0007669"/>
    <property type="project" value="InterPro"/>
</dbReference>
<name>D5VRA5_METIM</name>
<feature type="transmembrane region" description="Helical" evidence="6">
    <location>
        <begin position="164"/>
        <end position="182"/>
    </location>
</feature>
<dbReference type="HOGENOM" id="CLU_031365_1_0_2"/>
<feature type="transmembrane region" description="Helical" evidence="6">
    <location>
        <begin position="123"/>
        <end position="144"/>
    </location>
</feature>
<feature type="transmembrane region" description="Helical" evidence="6">
    <location>
        <begin position="268"/>
        <end position="286"/>
    </location>
</feature>
<organism evidence="7 8">
    <name type="scientific">Methanocaldococcus infernus (strain DSM 11812 / JCM 15783 / ME)</name>
    <dbReference type="NCBI Taxonomy" id="573063"/>
    <lineage>
        <taxon>Archaea</taxon>
        <taxon>Methanobacteriati</taxon>
        <taxon>Methanobacteriota</taxon>
        <taxon>Methanomada group</taxon>
        <taxon>Methanococci</taxon>
        <taxon>Methanococcales</taxon>
        <taxon>Methanocaldococcaceae</taxon>
        <taxon>Methanocaldococcus</taxon>
    </lineage>
</organism>
<dbReference type="OrthoDB" id="15394at2157"/>
<evidence type="ECO:0000256" key="2">
    <source>
        <dbReference type="ARBA" id="ARBA00022475"/>
    </source>
</evidence>
<dbReference type="eggNOG" id="arCOG01273">
    <property type="taxonomic scope" value="Archaea"/>
</dbReference>
<dbReference type="InterPro" id="IPR001851">
    <property type="entry name" value="ABC_transp_permease"/>
</dbReference>
<comment type="subcellular location">
    <subcellularLocation>
        <location evidence="1">Cell membrane</location>
        <topology evidence="1">Multi-pass membrane protein</topology>
    </subcellularLocation>
</comment>
<keyword evidence="2" id="KW-1003">Cell membrane</keyword>
<gene>
    <name evidence="7" type="ordered locus">Metin_0438</name>
</gene>
<dbReference type="PANTHER" id="PTHR30482:SF1">
    <property type="entry name" value="BRANCHED-CHAIN AMINO ACID TRANSPORT PERMEASE PROTEIN LIVM-RELATED"/>
    <property type="match status" value="1"/>
</dbReference>
<evidence type="ECO:0000256" key="5">
    <source>
        <dbReference type="ARBA" id="ARBA00023136"/>
    </source>
</evidence>
<feature type="transmembrane region" description="Helical" evidence="6">
    <location>
        <begin position="6"/>
        <end position="26"/>
    </location>
</feature>
<dbReference type="GeneID" id="9131442"/>
<feature type="transmembrane region" description="Helical" evidence="6">
    <location>
        <begin position="218"/>
        <end position="236"/>
    </location>
</feature>
<dbReference type="GO" id="GO:0005886">
    <property type="term" value="C:plasma membrane"/>
    <property type="evidence" value="ECO:0007669"/>
    <property type="project" value="UniProtKB-SubCell"/>
</dbReference>
<proteinExistence type="predicted"/>
<keyword evidence="5 6" id="KW-0472">Membrane</keyword>
<reference evidence="7" key="1">
    <citation type="submission" date="2010-04" db="EMBL/GenBank/DDBJ databases">
        <title>Complete sequence of Methanocaldococcus infernus ME.</title>
        <authorList>
            <consortium name="US DOE Joint Genome Institute"/>
            <person name="Lucas S."/>
            <person name="Copeland A."/>
            <person name="Lapidus A."/>
            <person name="Cheng J.-F."/>
            <person name="Bruce D."/>
            <person name="Goodwin L."/>
            <person name="Pitluck S."/>
            <person name="Munk A.C."/>
            <person name="Detter J.C."/>
            <person name="Han C."/>
            <person name="Tapia R."/>
            <person name="Land M."/>
            <person name="Hauser L."/>
            <person name="Kyrpides N."/>
            <person name="Mikhailova N."/>
            <person name="Sieprawska-Lupa M."/>
            <person name="Whitman W.B."/>
            <person name="Woyke T."/>
        </authorList>
    </citation>
    <scope>NUCLEOTIDE SEQUENCE [LARGE SCALE GENOMIC DNA]</scope>
    <source>
        <strain evidence="7">ME</strain>
    </source>
</reference>
<dbReference type="Proteomes" id="UP000002061">
    <property type="component" value="Chromosome"/>
</dbReference>
<feature type="transmembrane region" description="Helical" evidence="6">
    <location>
        <begin position="85"/>
        <end position="111"/>
    </location>
</feature>
<feature type="transmembrane region" description="Helical" evidence="6">
    <location>
        <begin position="38"/>
        <end position="59"/>
    </location>
</feature>
<feature type="transmembrane region" description="Helical" evidence="6">
    <location>
        <begin position="298"/>
        <end position="318"/>
    </location>
</feature>
<evidence type="ECO:0000256" key="4">
    <source>
        <dbReference type="ARBA" id="ARBA00022989"/>
    </source>
</evidence>
<keyword evidence="4 6" id="KW-1133">Transmembrane helix</keyword>
<dbReference type="CDD" id="cd06581">
    <property type="entry name" value="TM_PBP1_LivM_like"/>
    <property type="match status" value="1"/>
</dbReference>
<dbReference type="PANTHER" id="PTHR30482">
    <property type="entry name" value="HIGH-AFFINITY BRANCHED-CHAIN AMINO ACID TRANSPORT SYSTEM PERMEASE"/>
    <property type="match status" value="1"/>
</dbReference>
<keyword evidence="3 6" id="KW-0812">Transmembrane</keyword>
<protein>
    <submittedName>
        <fullName evidence="7">Inner-membrane translocator</fullName>
    </submittedName>
</protein>
<evidence type="ECO:0000313" key="8">
    <source>
        <dbReference type="Proteomes" id="UP000002061"/>
    </source>
</evidence>
<sequence length="341" mass="37746">MIELIGLILLWFGIYYIVSSSLNLEFGYAGIPNFGKALSVLVGAIAVGGILNRLLILYFNTKGSLVEASTYAVSNINQIIAHDPLMGFLILIASIILAVICGMIVGAIFILPSAKLKEDYLGVTLLAISETIFLISIYDLNIVGGYFGLSVPDVLAFIPGDLRLWAFIGIVLFMAFLVYLFFERLLNTPFGRVLKAMRENDNTVKAFGRDIMMLRIKAMAIGSGVGAIAGALYVLYTANIVANSFTRTEWTFFPFLMVLLGGKGNNKGIIVGTLIYVIFKVLLDYYKYDIKNLLHIPFEPVWFSYILFGVIMLLILYYKPDGLLPEGPVLTPPVKKYLKKN</sequence>